<gene>
    <name evidence="1" type="ORF">IPOD504_LOCUS14097</name>
</gene>
<evidence type="ECO:0000313" key="2">
    <source>
        <dbReference type="Proteomes" id="UP000837857"/>
    </source>
</evidence>
<protein>
    <submittedName>
        <fullName evidence="1">Uncharacterized protein</fullName>
    </submittedName>
</protein>
<dbReference type="Proteomes" id="UP000837857">
    <property type="component" value="Chromosome 5"/>
</dbReference>
<feature type="non-terminal residue" evidence="1">
    <location>
        <position position="1"/>
    </location>
</feature>
<dbReference type="EMBL" id="OW152817">
    <property type="protein sequence ID" value="CAH2068171.1"/>
    <property type="molecule type" value="Genomic_DNA"/>
</dbReference>
<reference evidence="1" key="1">
    <citation type="submission" date="2022-03" db="EMBL/GenBank/DDBJ databases">
        <authorList>
            <person name="Martin H S."/>
        </authorList>
    </citation>
    <scope>NUCLEOTIDE SEQUENCE</scope>
</reference>
<sequence>MGPVVLESICSMQWTRGEDVECSSTGFRLDAHTTTRLRLDSGDVVDTRKSVAQVRRARSVVASFLINRVAARDIPIKLAKSETG</sequence>
<keyword evidence="2" id="KW-1185">Reference proteome</keyword>
<organism evidence="1 2">
    <name type="scientific">Iphiclides podalirius</name>
    <name type="common">scarce swallowtail</name>
    <dbReference type="NCBI Taxonomy" id="110791"/>
    <lineage>
        <taxon>Eukaryota</taxon>
        <taxon>Metazoa</taxon>
        <taxon>Ecdysozoa</taxon>
        <taxon>Arthropoda</taxon>
        <taxon>Hexapoda</taxon>
        <taxon>Insecta</taxon>
        <taxon>Pterygota</taxon>
        <taxon>Neoptera</taxon>
        <taxon>Endopterygota</taxon>
        <taxon>Lepidoptera</taxon>
        <taxon>Glossata</taxon>
        <taxon>Ditrysia</taxon>
        <taxon>Papilionoidea</taxon>
        <taxon>Papilionidae</taxon>
        <taxon>Papilioninae</taxon>
        <taxon>Iphiclides</taxon>
    </lineage>
</organism>
<name>A0ABN8IV27_9NEOP</name>
<evidence type="ECO:0000313" key="1">
    <source>
        <dbReference type="EMBL" id="CAH2068171.1"/>
    </source>
</evidence>
<accession>A0ABN8IV27</accession>
<proteinExistence type="predicted"/>